<reference evidence="1 2" key="2">
    <citation type="journal article" date="2013" name="Genome Announc.">
        <title>Draft Genome Sequences of Porphyromonas crevioricanis JCM 15906T and Porphyromonas cansulci JCM 13913T Isolated from a Canine Oral Cavity.</title>
        <authorList>
            <person name="Sakamoto M."/>
            <person name="Tanaka N."/>
            <person name="Shiwa Y."/>
            <person name="Yoshikawa H."/>
            <person name="Ohkuma M."/>
        </authorList>
    </citation>
    <scope>NUCLEOTIDE SEQUENCE [LARGE SCALE GENOMIC DNA]</scope>
    <source>
        <strain evidence="1 2">JCM 15906</strain>
    </source>
</reference>
<sequence length="49" mass="5538">MLCSNRCKSDLYQNFCTKERDLIDFYGQASLALLGFSKKEGTFLQAIGL</sequence>
<proteinExistence type="predicted"/>
<reference evidence="2" key="1">
    <citation type="journal article" date="2013" name="Genome">
        <title>Draft Genome Sequences of Porphyromonas crevioricanis JCM 15906T and Porphyromonas cansulci JCM 13913T Isolated from a Canine Oral Cavity.</title>
        <authorList>
            <person name="Sakamoto M."/>
            <person name="Tanaka N."/>
            <person name="Shiwa Y."/>
            <person name="Yoshikawa H."/>
            <person name="Ohkuma M."/>
        </authorList>
    </citation>
    <scope>NUCLEOTIDE SEQUENCE [LARGE SCALE GENOMIC DNA]</scope>
    <source>
        <strain evidence="2">JCM 15906</strain>
    </source>
</reference>
<comment type="caution">
    <text evidence="1">The sequence shown here is derived from an EMBL/GenBank/DDBJ whole genome shotgun (WGS) entry which is preliminary data.</text>
</comment>
<organism evidence="1 2">
    <name type="scientific">Porphyromonas crevioricanis JCM 15906</name>
    <dbReference type="NCBI Taxonomy" id="1305617"/>
    <lineage>
        <taxon>Bacteria</taxon>
        <taxon>Pseudomonadati</taxon>
        <taxon>Bacteroidota</taxon>
        <taxon>Bacteroidia</taxon>
        <taxon>Bacteroidales</taxon>
        <taxon>Porphyromonadaceae</taxon>
        <taxon>Porphyromonas</taxon>
    </lineage>
</organism>
<gene>
    <name evidence="1" type="ORF">PORCRE_1174</name>
</gene>
<evidence type="ECO:0000313" key="1">
    <source>
        <dbReference type="EMBL" id="GAD05472.1"/>
    </source>
</evidence>
<evidence type="ECO:0000313" key="2">
    <source>
        <dbReference type="Proteomes" id="UP000018031"/>
    </source>
</evidence>
<accession>T1CNQ1</accession>
<protein>
    <submittedName>
        <fullName evidence="1">Uncharacterized protein</fullName>
    </submittedName>
</protein>
<dbReference type="AlphaFoldDB" id="T1CNQ1"/>
<dbReference type="EMBL" id="BAOU01000030">
    <property type="protein sequence ID" value="GAD05472.1"/>
    <property type="molecule type" value="Genomic_DNA"/>
</dbReference>
<dbReference type="Proteomes" id="UP000018031">
    <property type="component" value="Unassembled WGS sequence"/>
</dbReference>
<name>T1CNQ1_9PORP</name>